<protein>
    <submittedName>
        <fullName evidence="1">Uncharacterized protein</fullName>
    </submittedName>
</protein>
<reference evidence="1" key="1">
    <citation type="submission" date="2016-04" db="EMBL/GenBank/DDBJ databases">
        <authorList>
            <person name="Evans L.H."/>
            <person name="Alamgir A."/>
            <person name="Owens N."/>
            <person name="Weber N.D."/>
            <person name="Virtaneva K."/>
            <person name="Barbian K."/>
            <person name="Babar A."/>
            <person name="Rosenke K."/>
        </authorList>
    </citation>
    <scope>NUCLEOTIDE SEQUENCE</scope>
    <source>
        <strain evidence="1">86-1</strain>
    </source>
</reference>
<gene>
    <name evidence="1" type="ORF">KL86DYS1_31745</name>
</gene>
<proteinExistence type="predicted"/>
<organism evidence="1">
    <name type="scientific">uncultured Dysgonomonas sp</name>
    <dbReference type="NCBI Taxonomy" id="206096"/>
    <lineage>
        <taxon>Bacteria</taxon>
        <taxon>Pseudomonadati</taxon>
        <taxon>Bacteroidota</taxon>
        <taxon>Bacteroidia</taxon>
        <taxon>Bacteroidales</taxon>
        <taxon>Dysgonomonadaceae</taxon>
        <taxon>Dysgonomonas</taxon>
        <taxon>environmental samples</taxon>
    </lineage>
</organism>
<name>A0A212K7V1_9BACT</name>
<dbReference type="AlphaFoldDB" id="A0A212K7V1"/>
<sequence length="128" mass="14934">MQMKDLETTLRLSVTQIADKDSEGKERLVIEVLEDCNLFDYMVLDTTYDNDNSVSNLLRHCYLFPNHEVKKGEAVLLYSTKGKNYKGQFCNSKRTYHAFYWGLDKSIWNNEKDKALLLKIANRIETSV</sequence>
<evidence type="ECO:0000313" key="1">
    <source>
        <dbReference type="EMBL" id="SBW07732.1"/>
    </source>
</evidence>
<accession>A0A212K7V1</accession>
<dbReference type="EMBL" id="FLUM01000003">
    <property type="protein sequence ID" value="SBW07732.1"/>
    <property type="molecule type" value="Genomic_DNA"/>
</dbReference>